<dbReference type="SMART" id="SM00245">
    <property type="entry name" value="TSPc"/>
    <property type="match status" value="1"/>
</dbReference>
<dbReference type="Proteomes" id="UP001198901">
    <property type="component" value="Unassembled WGS sequence"/>
</dbReference>
<dbReference type="CDD" id="cd07561">
    <property type="entry name" value="Peptidase_S41_CPP_like"/>
    <property type="match status" value="1"/>
</dbReference>
<dbReference type="SUPFAM" id="SSF52096">
    <property type="entry name" value="ClpP/crotonase"/>
    <property type="match status" value="1"/>
</dbReference>
<evidence type="ECO:0000256" key="1">
    <source>
        <dbReference type="SAM" id="SignalP"/>
    </source>
</evidence>
<dbReference type="InterPro" id="IPR041613">
    <property type="entry name" value="Pept_S41_N"/>
</dbReference>
<feature type="domain" description="Tail specific protease" evidence="2">
    <location>
        <begin position="216"/>
        <end position="434"/>
    </location>
</feature>
<proteinExistence type="predicted"/>
<organism evidence="3 4">
    <name type="scientific">Winogradskyella alexanderae</name>
    <dbReference type="NCBI Taxonomy" id="2877123"/>
    <lineage>
        <taxon>Bacteria</taxon>
        <taxon>Pseudomonadati</taxon>
        <taxon>Bacteroidota</taxon>
        <taxon>Flavobacteriia</taxon>
        <taxon>Flavobacteriales</taxon>
        <taxon>Flavobacteriaceae</taxon>
        <taxon>Winogradskyella</taxon>
    </lineage>
</organism>
<dbReference type="RefSeq" id="WP_224527490.1">
    <property type="nucleotide sequence ID" value="NZ_JAIUJR010000003.1"/>
</dbReference>
<gene>
    <name evidence="3" type="ORF">LBU54_06525</name>
</gene>
<evidence type="ECO:0000313" key="3">
    <source>
        <dbReference type="EMBL" id="MCA0132234.1"/>
    </source>
</evidence>
<dbReference type="InterPro" id="IPR005151">
    <property type="entry name" value="Tail-specific_protease"/>
</dbReference>
<evidence type="ECO:0000259" key="2">
    <source>
        <dbReference type="SMART" id="SM00245"/>
    </source>
</evidence>
<dbReference type="Pfam" id="PF18294">
    <property type="entry name" value="Pept_S41_N"/>
    <property type="match status" value="1"/>
</dbReference>
<sequence>MMKNSMNFHNYLLSKRIVIKKIKILLLGCFALFTVTACFEDLDDNAINASEITDFIWKGMNATYLYKSEIPDLADDRFASDEEYVDYLNDFESPDDIFFSLLFDPVNVDKFSRLFANYFDLQNLLQGNTITNGLEFNLYFVPGSSTEVFGAITLVLNNSTADSEGLRRGMIFRSIDGQDLNTNNINTLLGQTSYTLNFADYDDNGTAEAADDTIIPNGSSTTLTKVNYVENPVHLTEILEVDNTTIGYLVYNGFNSNFNEELNDAFGTLQNANIDELVIDLRYNGGGSVQTATYLGSMITGQFNGAVYSQLKYNDNLSSLNRDYLFTNAFEGGGLLNNLNLSKVYVLTTNRRTASASELLINSLRPYIDVVVIGENTAGKTQASVTVYDSPTLFSTEGINPNHTFAIQPLVANSSNVNDQLVPSNGIAPDFLVSEFPGNLGVLGNTDEPLLAEAIFQITGTMGRSLEQFSLSYETPREVDMSKLIHPLEQEMYIE</sequence>
<dbReference type="InterPro" id="IPR029045">
    <property type="entry name" value="ClpP/crotonase-like_dom_sf"/>
</dbReference>
<comment type="caution">
    <text evidence="3">The sequence shown here is derived from an EMBL/GenBank/DDBJ whole genome shotgun (WGS) entry which is preliminary data.</text>
</comment>
<keyword evidence="4" id="KW-1185">Reference proteome</keyword>
<dbReference type="PANTHER" id="PTHR32060:SF30">
    <property type="entry name" value="CARBOXY-TERMINAL PROCESSING PROTEASE CTPA"/>
    <property type="match status" value="1"/>
</dbReference>
<accession>A0ABS7XS75</accession>
<dbReference type="InterPro" id="IPR036034">
    <property type="entry name" value="PDZ_sf"/>
</dbReference>
<feature type="signal peptide" evidence="1">
    <location>
        <begin position="1"/>
        <end position="39"/>
    </location>
</feature>
<feature type="chain" id="PRO_5046426632" evidence="1">
    <location>
        <begin position="40"/>
        <end position="495"/>
    </location>
</feature>
<dbReference type="PANTHER" id="PTHR32060">
    <property type="entry name" value="TAIL-SPECIFIC PROTEASE"/>
    <property type="match status" value="1"/>
</dbReference>
<dbReference type="Pfam" id="PF03572">
    <property type="entry name" value="Peptidase_S41"/>
    <property type="match status" value="1"/>
</dbReference>
<evidence type="ECO:0000313" key="4">
    <source>
        <dbReference type="Proteomes" id="UP001198901"/>
    </source>
</evidence>
<keyword evidence="1" id="KW-0732">Signal</keyword>
<reference evidence="4" key="1">
    <citation type="submission" date="2023-07" db="EMBL/GenBank/DDBJ databases">
        <authorList>
            <person name="Yue Y."/>
        </authorList>
    </citation>
    <scope>NUCLEOTIDE SEQUENCE [LARGE SCALE GENOMIC DNA]</scope>
    <source>
        <strain evidence="4">D23</strain>
    </source>
</reference>
<dbReference type="EMBL" id="JAIUJR010000003">
    <property type="protein sequence ID" value="MCA0132234.1"/>
    <property type="molecule type" value="Genomic_DNA"/>
</dbReference>
<protein>
    <submittedName>
        <fullName evidence="3">Peptidase S41</fullName>
    </submittedName>
</protein>
<dbReference type="Gene3D" id="3.90.226.10">
    <property type="entry name" value="2-enoyl-CoA Hydratase, Chain A, domain 1"/>
    <property type="match status" value="1"/>
</dbReference>
<dbReference type="Gene3D" id="3.30.750.170">
    <property type="match status" value="1"/>
</dbReference>
<dbReference type="Gene3D" id="2.30.42.10">
    <property type="match status" value="1"/>
</dbReference>
<name>A0ABS7XS75_9FLAO</name>